<feature type="region of interest" description="Disordered" evidence="7">
    <location>
        <begin position="3866"/>
        <end position="4024"/>
    </location>
</feature>
<gene>
    <name evidence="10" type="ORF">PCOR1329_LOCUS46869</name>
</gene>
<evidence type="ECO:0000256" key="7">
    <source>
        <dbReference type="SAM" id="MobiDB-lite"/>
    </source>
</evidence>
<dbReference type="Gene3D" id="1.10.443.10">
    <property type="entry name" value="Intergrase catalytic core"/>
    <property type="match status" value="1"/>
</dbReference>
<feature type="region of interest" description="Disordered" evidence="7">
    <location>
        <begin position="1032"/>
        <end position="1081"/>
    </location>
</feature>
<feature type="region of interest" description="Disordered" evidence="7">
    <location>
        <begin position="1375"/>
        <end position="1397"/>
    </location>
</feature>
<dbReference type="SUPFAM" id="SSF50630">
    <property type="entry name" value="Acid proteases"/>
    <property type="match status" value="2"/>
</dbReference>
<organism evidence="10 11">
    <name type="scientific">Prorocentrum cordatum</name>
    <dbReference type="NCBI Taxonomy" id="2364126"/>
    <lineage>
        <taxon>Eukaryota</taxon>
        <taxon>Sar</taxon>
        <taxon>Alveolata</taxon>
        <taxon>Dinophyceae</taxon>
        <taxon>Prorocentrales</taxon>
        <taxon>Prorocentraceae</taxon>
        <taxon>Prorocentrum</taxon>
    </lineage>
</organism>
<feature type="region of interest" description="Disordered" evidence="7">
    <location>
        <begin position="317"/>
        <end position="367"/>
    </location>
</feature>
<dbReference type="InterPro" id="IPR011010">
    <property type="entry name" value="DNA_brk_join_enz"/>
</dbReference>
<keyword evidence="8" id="KW-0732">Signal</keyword>
<keyword evidence="2 6" id="KW-0645">Protease</keyword>
<protein>
    <recommendedName>
        <fullName evidence="9">Peptidase A1 domain-containing protein</fullName>
    </recommendedName>
</protein>
<proteinExistence type="inferred from homology"/>
<evidence type="ECO:0000313" key="10">
    <source>
        <dbReference type="EMBL" id="CAK0856481.1"/>
    </source>
</evidence>
<keyword evidence="11" id="KW-1185">Reference proteome</keyword>
<reference evidence="10" key="1">
    <citation type="submission" date="2023-10" db="EMBL/GenBank/DDBJ databases">
        <authorList>
            <person name="Chen Y."/>
            <person name="Shah S."/>
            <person name="Dougan E. K."/>
            <person name="Thang M."/>
            <person name="Chan C."/>
        </authorList>
    </citation>
    <scope>NUCLEOTIDE SEQUENCE [LARGE SCALE GENOMIC DNA]</scope>
</reference>
<comment type="caution">
    <text evidence="10">The sequence shown here is derived from an EMBL/GenBank/DDBJ whole genome shotgun (WGS) entry which is preliminary data.</text>
</comment>
<dbReference type="SUPFAM" id="SSF56349">
    <property type="entry name" value="DNA breaking-rejoining enzymes"/>
    <property type="match status" value="1"/>
</dbReference>
<feature type="region of interest" description="Disordered" evidence="7">
    <location>
        <begin position="3042"/>
        <end position="3107"/>
    </location>
</feature>
<sequence>SLVQRLMGAVAIPGGAAALPAWVVLALEAAAFFAPGWGPGQPSCPDLSCPACPACPVAAPCAACPEPAACAACPACEPPPCAACPAREPPPRAACPACEARACPVPTAGERATEKLVGALLGGLVHWLAAKVVGRRNERVVCRFADDDVDHERVLLRYLGSGQWVILTPDGDIYPELADALQRGREMALEWDASLPEPREALAADGQQVTWQEAAGRMSAAERGRLLRLGMAVARMGGRLLEAPGAGQAWFAFSGGPDVAIGTKVDVASAGGVSFECGAEALGVLKAADGVMVRLARLDVGAAPSRVAAEAAAWQGLEGGPARAPDPERRRAGGAGLPEEEELAEPVGGTATPELALPAPAEPPGEERYADARTLWVDYDEQGERFKRWRDVVGESRQEHYPDAKVDGPPGALHMCKHMERHGGDPRLWLDLFIRMKGLGQGDRVVHELRTIVEALYQGGVYDQLNMGGLMMVEVLTRRVAAVVGAYADPSKPSWTNARFFEGVSSVEDVSGPELRGYVHRRAKGQREMEQAQNREQKELEVTQLARGVVAAEAAAGARSFLPLPLLGATGRRIRGRSYRARQFGREARIACEVNGIVDAINWMSGYDSQPGPANGMQRDVLARFEGLVRGRQPGVGPCPRLALLAGGSAGYICYFLDKHQVFAIRGLYGFSREMVSLGVLPSVEAMEQWTEIEAARAWAGLELGALKSVLTKLGDPDLTSMPILASLPPSAARSAVAKARVDRGGREAGERLTAIQKGRLNLLYNALRRKFGLHLEPVDQEPPQPQAAAAATPGSAAAPHAANLVNLSAVLDQGLKGEVELYSHAQLQKIRNNYIVLMGDEPMGRHNYTDEQISALGRRLEAGFVPFADFGVWGPNGNRFQRHVKFKASFMDASGQWRTQEIPGPDSLEIWEDSYEVYKAAALSLGASQQATLTLYAAEFRQRVLDNLGCWHLTPAADFLARSEQLANERRRLERFHEKSPTLSSWNPKMPWDAALRAVSQDNTFWYKHLEKPCDKAARDGSATAPVQRTAYTQVPPFTAAPQQGSNKKKGDGRGKANDRKDAKGIDPRGKGPNAQRADGRYYRSVDNVEICYAWAQHEEGCSSKACPQGRAHVREFCRTPHRAIRWEKHPGWTPPAASRGAKRPKFLEVVGRGGGLTAAVARLHLDHFAARCLEAAAGLRDQVLDLLNHDHYRRVLSLIRQRRVRWLHVAPRCADFSKARRTGRRARPASGTPKPQHVLDSNTLVARAARLCRAQAKAGGWFSFENPEASCAWQYGPVASLLRIAGAVRVVCDQCMFGCPYRCPGPPVHVHPSLGGRCIGPAGGSAWKTQQAASRPEGLCSALAFAYRAELSKQPDLAAKQPTTYDVFAGQEDAAQQETARQRREREASSCIGGLRNPHRGVGKLPGWAALGAQIAAALEDVAGGLCDAFDRVVEELGRPEATGLAPAAVRSGQAALAARLGVRHRDREGPQGEMLEDILAAAGDPETQVPQWLQRYAPLGIEVPILPSGVFPETEPTSVGPAREKLDALLQHCVDWGYPVNYRSYEENREEADAVFQKELDKGYATWRQDRGALEAIHGPLTLSRIGAVITVKAGARERRLIHDLRRSRVNSKILLRERLVLPRLHDVIQDTLDTFARVQDPHQVHYLVADFQDAFKLLRTATLSEKKGRIQCFVDDPILTMSGSLRTAGREFAKILVLWQLLGFRVSWKKVSFGTSVSWIGATIQADTAVRRVSVSLPEEKLELARKGNPPVLFRKQVEPALRWLVAFATDAPLHLTRHVYLVDRLYDGLYVETDASPWGGGGCCWASPAARRAGEAPRAYFAVTWDHTHEELLHTQVGSPAGQASWEAFAMLLAAKLWISPEVRGRITFAGDAQGVLATLVQLRGDSAIINDVAKELALHLAPLGHALEGLHIWAEQNKLADALSRVSCGGHFPRFLAGAEQATVPQVEDLGLRVLQAKTYFVLLGSRLEGASLAVFDADGALAGRPPGCQGAARCPPQAEGAGACAAWLVAGDCGAGHGVDRFWTWAWKYPWTQFDFWSLPECEHGHAGGAVQEAVYQGRAWAKEVEPCPLSVALLGYAAALLKAAGYRSAVTYLQTMKQEHARLGHAWTDQLSLEMAAAKRSCERGLGPPRQAPFVDLDKVAASETAVAVPCGPQGSEEPLEPYLAFAVLTFWLMREIEGSTAKLGAASFAPGPHGCCGTATLDLPVSKSDQSALGKQRAHGCACPAACPVLHLRRAAAAAATAGSARAEGARCDWPLFPTAGGAHPSKAGMVRACTRVVGAAGLEVVPTGHSPRVSGAVRMAMSGVEIWEIQLFGRWGSSAILSYIRESPLAASAAWARQTAEGLELKQAAQEIQAKRKVPAMSEEQERAGAGAARAALEERAASTSTAVATPQEEHSRLSSRVDEILKEHTAKLAGGIAFIKCTTKRGGRREGQVHLASDPCVAFCGWWHRAALPELLRGRSPHDGRGGPTTVASYSAGLVSMPTDVWDCPRLEDLLPGEALTFLRERHERMLRPAPLPTDVEPYFDSVLKFNHKEYRGLVRQLLSAGMLGCTCQMKGVSSNEDLRAALEAQQVYIGMADVKDCFHRMRIDSALSRYFCLPPVKAGAFGVTEVGGAKAQASTAIYPCWQVLPMGFSWSLYFAQRANEEVSRRGSPPLREPGLSDHGPPLVFAPDRAPREIRHYVYVDNLGVFSLFSELVSGVMDQLTGEFTELNLLLHKDELVPGMAVALGTEIDGSQLRTRVTSDRFWRCRQAVRGLLARRRVRGWAVEAVLGHLTFCGLCSRGTLSAFSSVYGFVRAHYDDAAVLWAEARRELAAFSSLMYFLESDWWLPWNPMVQQSDASLHGYGLARAFWPRELVESVGRVPERARFRRRCAHSAQEAALCAAGFGMDESGKWELKGLPEDEEELSQWDVVRDFPEVPAQGLRAGLWEPCFARAWQHPEGILTLEARALVSSIHRIATTVFGSHIRRSRSPRRRTRLLAPPRLEPGSQASAGSQGAWRVRQLVPAPPIAPQPLPAARRERQLGESRHLREAVLGRPPPQSLGQVVEGLAKQPAPAEPARGAPESVGSSDSGSSEPEVVTGAARQRRLAQSQKRRALHYGMPASEEGFSLLEREAVRAPTQREYQRAWDGWRDFARRSWPSVNIDEVMKGRGDSEVDSALVGYLNGLYQAGTHLSWAEKLMAGVLHFNPDFARYGARKPWALALWCALARCMKARGSLHMAVFTLIAVSVYARPSSLLLLKPACLAPPAAAACEFWTLRLFPEEEDLRDKTGLGDVSLELDSPWIRFLDPVLRQLKKEGHPECLWNFTHPEYCKMFSLCLQELQVKAKVVPHQMRHSGASIDMASGKGGVGRAGMTMGVPVRFWDTLHGPSGDLTRRTVLRGLCSDIAAGRVLAVMLAPPRGPWTTAADRAGAIRSASQPWGLLRHLLSDEQLARLASGPLRLAAWLLPLASRASPHLRLQQGAAPTSDYQVDPSVLGNLKAGFSKTPVAKEGPSSDMPVEISRAHSQIAEIFIGTPPQRLRCLIDSGSSDLWVPSKRCDSCNNDHYFNADASSTFQPEMDYSGQPKEVKISYGSGVVVGYSVHDTLQFGSATLENQAFIIVEDADLPPEREWDGICGLGWQGLAQVSPTLFENLQRHGEEAVFSIVPSAGSQPFGGDKTAHMLVGKVPKAAYKEGSLAWVPCSSYSGGMAPAGGLSFWVVDGGLRIHAPEPIPARFLVDTGTNQVLLVPQHHYDDFIRSLIPAEEFDEQCGNDPRAGVVCDCSIMEDPNMKPLQIVLGGHTFVLPLSKMFVPAPARGGGQLCALTIQPNTMGGGGLGGGLGELGGLGGLLGALLGSGMSSHRVISNKVVPAAVEASAPRRPPFSVPRRLREQPGAGPGQGGSELASVLGDLGLGGLLGPSGAQPSGYAPPQEGDYPGSGQEQDSNEQASDGYPGSEQGDPYEQASQPYGDSGRHGSVSDSLSGLLGDLLGMGDGRPPATSQPQPQSPEESSQSPQQEAPQQQEPAVHAQGSMANEEPWMIGGVFLENFVTVFDFDNKRMGMAEIDGDARRRLAEVFGLGVCDADSESSAETNFWFVLGCASSVVNTLWLLVSACWRRQEKGYLAWYEDDTVWHERMCLWPTAESSVWMILTPNGHAYAESVAGCSEGPARTRGLRGGSLPGGLAESAYRFREYPSTRELRVLLGEAREEAMLEAAGEALPAVAVYVSPSGRERPIESLLDEARAPADGADGGGAGAGAAGLPAGVALVTARTPPPAGKSRVVVDLSVGRERVGEAVEVGDGDLMLAGSGDLHEALVREGSGWTKVLALSEHERESFRERSRRPAPSAPVADDAVGEAEAAAGTSTPRPEGGLDALAARLGAGDRGGGGDGSGGEGDVRTLAVDFDAQGKRFKAWREVRAEMARRSFADWQLDAPPTAVHFCAHVERAGRALSGWLEKWAQTKSIAGSDRVYYELKTIIEALECAGSYDQLNLGSLVFAELRCLRAQAIVDARDADSSKPSFENAKYFSGLMSLSGAVSLDLKSFAAWKAKEETEIEAAAKAAAPAHMEIHDRVLKAAHSWKAPGRQSARDQARMTVAPYEEGNLSLPADVRDARCADSIGGPRARDLLDWFIERNRRSPEEANELDHTCGAVKPCMARRLESPPRRRRRFARHLDQRGVIHWAKAPKCLISLFFVKKKSRALRMVADARPVISFFFWAAPWSAVLRGRGSAAHRAPGGGGARVCVAQADLADCFHRLRMRGELAEFFARAAVLLGRAGLDVSSDEELWWPCCATFPTGFSWSLAVAHSVNECRAARGPGLEPAPPAADRRGPAALQAGAPAVHYVRVDNLGALGAGREAGAAGFAGACESFERAGLDLGVVDASDASETGWGSCSTRWGAETADPRGRAPARSRCILTSASARMHALQQAGLGAFDAGEPGLLGEDFEEVEDFPSFELGLGRRAPRSWRRRRMLPRARLGAAGPPKASRRARGPIAAAAAGPRAARAAGPEQPSQLRVLTEEAALSSPTSRRRFKQARHSRPGGLEGPDEDTGLAPPDSEGSSESWSGPMRAGPRKAGKLERGANLGPRKVTTRLEGATVTPKMMEDYRRQVRIAISFASRRDLAADSADDVDQLLTYLMNPRCRDGEPEGPIAPVAGVTDCWGRPVASEERGVLTKVGAFNDALLWGAPYTLFMRGVFSVLHNKPHGRPMRLLDHPHMLKSMQQIQERRRRATAKCLIRYEEHVRLAMRRAEHSEARQA</sequence>
<dbReference type="CDD" id="cd05471">
    <property type="entry name" value="pepsin_like"/>
    <property type="match status" value="1"/>
</dbReference>
<keyword evidence="5" id="KW-0233">DNA recombination</keyword>
<feature type="chain" id="PRO_5046805535" description="Peptidase A1 domain-containing protein" evidence="8">
    <location>
        <begin position="19"/>
        <end position="5253"/>
    </location>
</feature>
<evidence type="ECO:0000256" key="1">
    <source>
        <dbReference type="ARBA" id="ARBA00007447"/>
    </source>
</evidence>
<keyword evidence="3 6" id="KW-0064">Aspartyl protease</keyword>
<feature type="region of interest" description="Disordered" evidence="7">
    <location>
        <begin position="4970"/>
        <end position="5078"/>
    </location>
</feature>
<evidence type="ECO:0000256" key="6">
    <source>
        <dbReference type="RuleBase" id="RU000454"/>
    </source>
</evidence>
<dbReference type="PRINTS" id="PR00792">
    <property type="entry name" value="PEPSIN"/>
</dbReference>
<feature type="signal peptide" evidence="8">
    <location>
        <begin position="1"/>
        <end position="18"/>
    </location>
</feature>
<name>A0ABN9UCK9_9DINO</name>
<evidence type="ECO:0000259" key="9">
    <source>
        <dbReference type="PROSITE" id="PS51767"/>
    </source>
</evidence>
<feature type="compositionally biased region" description="Basic and acidic residues" evidence="7">
    <location>
        <begin position="1050"/>
        <end position="1071"/>
    </location>
</feature>
<evidence type="ECO:0000256" key="5">
    <source>
        <dbReference type="ARBA" id="ARBA00023172"/>
    </source>
</evidence>
<evidence type="ECO:0000313" key="11">
    <source>
        <dbReference type="Proteomes" id="UP001189429"/>
    </source>
</evidence>
<feature type="region of interest" description="Disordered" evidence="7">
    <location>
        <begin position="2981"/>
        <end position="3009"/>
    </location>
</feature>
<dbReference type="InterPro" id="IPR034164">
    <property type="entry name" value="Pepsin-like_dom"/>
</dbReference>
<feature type="non-terminal residue" evidence="10">
    <location>
        <position position="1"/>
    </location>
</feature>
<evidence type="ECO:0000256" key="4">
    <source>
        <dbReference type="ARBA" id="ARBA00022801"/>
    </source>
</evidence>
<feature type="compositionally biased region" description="Polar residues" evidence="7">
    <location>
        <begin position="3932"/>
        <end position="3941"/>
    </location>
</feature>
<evidence type="ECO:0000256" key="8">
    <source>
        <dbReference type="SAM" id="SignalP"/>
    </source>
</evidence>
<comment type="similarity">
    <text evidence="1 6">Belongs to the peptidase A1 family.</text>
</comment>
<dbReference type="SUPFAM" id="SSF56672">
    <property type="entry name" value="DNA/RNA polymerases"/>
    <property type="match status" value="1"/>
</dbReference>
<dbReference type="Gene3D" id="2.40.70.10">
    <property type="entry name" value="Acid Proteases"/>
    <property type="match status" value="3"/>
</dbReference>
<dbReference type="PROSITE" id="PS51767">
    <property type="entry name" value="PEPTIDASE_A1"/>
    <property type="match status" value="1"/>
</dbReference>
<dbReference type="PANTHER" id="PTHR47966:SF51">
    <property type="entry name" value="BETA-SITE APP-CLEAVING ENZYME, ISOFORM A-RELATED"/>
    <property type="match status" value="1"/>
</dbReference>
<feature type="region of interest" description="Disordered" evidence="7">
    <location>
        <begin position="4327"/>
        <end position="4365"/>
    </location>
</feature>
<feature type="compositionally biased region" description="Basic residues" evidence="7">
    <location>
        <begin position="5023"/>
        <end position="5034"/>
    </location>
</feature>
<evidence type="ECO:0000256" key="2">
    <source>
        <dbReference type="ARBA" id="ARBA00022670"/>
    </source>
</evidence>
<dbReference type="Pfam" id="PF00026">
    <property type="entry name" value="Asp"/>
    <property type="match status" value="1"/>
</dbReference>
<dbReference type="InterPro" id="IPR021109">
    <property type="entry name" value="Peptidase_aspartic_dom_sf"/>
</dbReference>
<feature type="compositionally biased region" description="Low complexity" evidence="7">
    <location>
        <begin position="4986"/>
        <end position="5003"/>
    </location>
</feature>
<dbReference type="PANTHER" id="PTHR47966">
    <property type="entry name" value="BETA-SITE APP-CLEAVING ENZYME, ISOFORM A-RELATED"/>
    <property type="match status" value="1"/>
</dbReference>
<feature type="compositionally biased region" description="Low complexity" evidence="7">
    <location>
        <begin position="3971"/>
        <end position="4018"/>
    </location>
</feature>
<feature type="compositionally biased region" description="Basic residues" evidence="7">
    <location>
        <begin position="3096"/>
        <end position="3107"/>
    </location>
</feature>
<feature type="domain" description="Peptidase A1" evidence="9">
    <location>
        <begin position="3520"/>
        <end position="3865"/>
    </location>
</feature>
<evidence type="ECO:0000256" key="3">
    <source>
        <dbReference type="ARBA" id="ARBA00022750"/>
    </source>
</evidence>
<dbReference type="PROSITE" id="PS00141">
    <property type="entry name" value="ASP_PROTEASE"/>
    <property type="match status" value="1"/>
</dbReference>
<dbReference type="InterPro" id="IPR001461">
    <property type="entry name" value="Aspartic_peptidase_A1"/>
</dbReference>
<feature type="compositionally biased region" description="Low complexity" evidence="7">
    <location>
        <begin position="3065"/>
        <end position="3091"/>
    </location>
</feature>
<feature type="compositionally biased region" description="Low complexity" evidence="7">
    <location>
        <begin position="345"/>
        <end position="359"/>
    </location>
</feature>
<keyword evidence="4 6" id="KW-0378">Hydrolase</keyword>
<dbReference type="EMBL" id="CAUYUJ010015638">
    <property type="protein sequence ID" value="CAK0856481.1"/>
    <property type="molecule type" value="Genomic_DNA"/>
</dbReference>
<dbReference type="InterPro" id="IPR043502">
    <property type="entry name" value="DNA/RNA_pol_sf"/>
</dbReference>
<accession>A0ABN9UCK9</accession>
<dbReference type="InterPro" id="IPR033121">
    <property type="entry name" value="PEPTIDASE_A1"/>
</dbReference>
<feature type="region of interest" description="Disordered" evidence="7">
    <location>
        <begin position="2389"/>
        <end position="2409"/>
    </location>
</feature>
<feature type="compositionally biased region" description="Low complexity" evidence="7">
    <location>
        <begin position="4336"/>
        <end position="4355"/>
    </location>
</feature>
<dbReference type="InterPro" id="IPR013762">
    <property type="entry name" value="Integrase-like_cat_sf"/>
</dbReference>
<dbReference type="InterPro" id="IPR001969">
    <property type="entry name" value="Aspartic_peptidase_AS"/>
</dbReference>
<dbReference type="Proteomes" id="UP001189429">
    <property type="component" value="Unassembled WGS sequence"/>
</dbReference>